<accession>A0A0H3C1B1</accession>
<dbReference type="Proteomes" id="UP000006901">
    <property type="component" value="Plasmid ZS7_cp32-12"/>
</dbReference>
<evidence type="ECO:0000313" key="2">
    <source>
        <dbReference type="Proteomes" id="UP000006901"/>
    </source>
</evidence>
<dbReference type="AlphaFoldDB" id="A0A0H3C1B1"/>
<dbReference type="EMBL" id="CP001200">
    <property type="protein sequence ID" value="ACK74274.1"/>
    <property type="molecule type" value="Genomic_DNA"/>
</dbReference>
<name>A0A0H3C1B1_BORBZ</name>
<keyword evidence="1" id="KW-0614">Plasmid</keyword>
<geneLocation type="plasmid" evidence="1 2">
    <name>ZS7_cp32-12</name>
</geneLocation>
<sequence length="129" mass="14528">MDKLEFKMELEIGWFGGRAGIAKMHEKGSSNLPARKHLTKIASSSEFREYINNSYINSKFNLDPKSGMEAIGQAFIRYYENYLLSAQVTPALKANTIKSKFKRGSNTAAIPLVDTAKMLLEITYKVTLE</sequence>
<dbReference type="HOGENOM" id="CLU_1944564_0_0_12"/>
<organism evidence="1 2">
    <name type="scientific">Borreliella burgdorferi (strain ZS7)</name>
    <name type="common">Borrelia burgdorferi</name>
    <dbReference type="NCBI Taxonomy" id="445985"/>
    <lineage>
        <taxon>Bacteria</taxon>
        <taxon>Pseudomonadati</taxon>
        <taxon>Spirochaetota</taxon>
        <taxon>Spirochaetia</taxon>
        <taxon>Spirochaetales</taxon>
        <taxon>Borreliaceae</taxon>
        <taxon>Borreliella</taxon>
    </lineage>
</organism>
<proteinExistence type="predicted"/>
<dbReference type="RefSeq" id="WP_012599426.1">
    <property type="nucleotide sequence ID" value="NC_011735.1"/>
</dbReference>
<dbReference type="KEGG" id="bbz:BbuZS7_X09"/>
<protein>
    <submittedName>
        <fullName evidence="1">Uncharacterized protein</fullName>
    </submittedName>
</protein>
<gene>
    <name evidence="1" type="ordered locus">BbuZS7_X09</name>
</gene>
<evidence type="ECO:0000313" key="1">
    <source>
        <dbReference type="EMBL" id="ACK74274.1"/>
    </source>
</evidence>
<reference evidence="1 2" key="1">
    <citation type="journal article" date="2011" name="J. Bacteriol.">
        <title>Whole-genome sequences of thirteen isolates of Borrelia burgdorferi.</title>
        <authorList>
            <person name="Schutzer S.E."/>
            <person name="Fraser-Liggett C.M."/>
            <person name="Casjens S.R."/>
            <person name="Qiu W.G."/>
            <person name="Dunn J.J."/>
            <person name="Mongodin E.F."/>
            <person name="Luft B.J."/>
        </authorList>
    </citation>
    <scope>NUCLEOTIDE SEQUENCE [LARGE SCALE GENOMIC DNA]</scope>
    <source>
        <strain evidence="1 2">ZS7</strain>
        <plasmid evidence="1 2">ZS7_cp32-12</plasmid>
    </source>
</reference>